<protein>
    <submittedName>
        <fullName evidence="1">Uncharacterized protein</fullName>
    </submittedName>
</protein>
<dbReference type="EMBL" id="JAMZMK010005528">
    <property type="protein sequence ID" value="KAI7753162.1"/>
    <property type="molecule type" value="Genomic_DNA"/>
</dbReference>
<dbReference type="AlphaFoldDB" id="A0AAD5GS13"/>
<evidence type="ECO:0000313" key="1">
    <source>
        <dbReference type="EMBL" id="KAI7753162.1"/>
    </source>
</evidence>
<feature type="non-terminal residue" evidence="1">
    <location>
        <position position="117"/>
    </location>
</feature>
<organism evidence="1 2">
    <name type="scientific">Ambrosia artemisiifolia</name>
    <name type="common">Common ragweed</name>
    <dbReference type="NCBI Taxonomy" id="4212"/>
    <lineage>
        <taxon>Eukaryota</taxon>
        <taxon>Viridiplantae</taxon>
        <taxon>Streptophyta</taxon>
        <taxon>Embryophyta</taxon>
        <taxon>Tracheophyta</taxon>
        <taxon>Spermatophyta</taxon>
        <taxon>Magnoliopsida</taxon>
        <taxon>eudicotyledons</taxon>
        <taxon>Gunneridae</taxon>
        <taxon>Pentapetalae</taxon>
        <taxon>asterids</taxon>
        <taxon>campanulids</taxon>
        <taxon>Asterales</taxon>
        <taxon>Asteraceae</taxon>
        <taxon>Asteroideae</taxon>
        <taxon>Heliantheae alliance</taxon>
        <taxon>Heliantheae</taxon>
        <taxon>Ambrosia</taxon>
    </lineage>
</organism>
<comment type="caution">
    <text evidence="1">The sequence shown here is derived from an EMBL/GenBank/DDBJ whole genome shotgun (WGS) entry which is preliminary data.</text>
</comment>
<proteinExistence type="predicted"/>
<gene>
    <name evidence="1" type="ORF">M8C21_015082</name>
</gene>
<keyword evidence="2" id="KW-1185">Reference proteome</keyword>
<accession>A0AAD5GS13</accession>
<sequence length="117" mass="13128">FCTPLILHATSHIKRKKKEENKLLHRITMKASKSSTLFISRGDDWDSWRGHTSITVSTAEPGSNSKMLAIIVVGSVLAGEPSLMSIISTGQESHEIRHIYKRYVQVNILSVTVSYIY</sequence>
<reference evidence="1" key="1">
    <citation type="submission" date="2022-06" db="EMBL/GenBank/DDBJ databases">
        <title>Uncovering the hologenomic basis of an extraordinary plant invasion.</title>
        <authorList>
            <person name="Bieker V.C."/>
            <person name="Martin M.D."/>
            <person name="Gilbert T."/>
            <person name="Hodgins K."/>
            <person name="Battlay P."/>
            <person name="Petersen B."/>
            <person name="Wilson J."/>
        </authorList>
    </citation>
    <scope>NUCLEOTIDE SEQUENCE</scope>
    <source>
        <strain evidence="1">AA19_3_7</strain>
        <tissue evidence="1">Leaf</tissue>
    </source>
</reference>
<name>A0AAD5GS13_AMBAR</name>
<evidence type="ECO:0000313" key="2">
    <source>
        <dbReference type="Proteomes" id="UP001206925"/>
    </source>
</evidence>
<dbReference type="Proteomes" id="UP001206925">
    <property type="component" value="Unassembled WGS sequence"/>
</dbReference>